<feature type="binding site" evidence="8">
    <location>
        <position position="171"/>
    </location>
    <ligand>
        <name>substrate</name>
    </ligand>
</feature>
<comment type="catalytic activity">
    <reaction evidence="7 8">
        <text>L-threonylcarbamoyladenylate + adenosine(37) in tRNA = N(6)-L-threonylcarbamoyladenosine(37) in tRNA + AMP + H(+)</text>
        <dbReference type="Rhea" id="RHEA:37059"/>
        <dbReference type="Rhea" id="RHEA-COMP:10162"/>
        <dbReference type="Rhea" id="RHEA-COMP:10163"/>
        <dbReference type="ChEBI" id="CHEBI:15378"/>
        <dbReference type="ChEBI" id="CHEBI:73682"/>
        <dbReference type="ChEBI" id="CHEBI:74411"/>
        <dbReference type="ChEBI" id="CHEBI:74418"/>
        <dbReference type="ChEBI" id="CHEBI:456215"/>
        <dbReference type="EC" id="2.3.1.234"/>
    </reaction>
</comment>
<comment type="caution">
    <text evidence="8">Lacks conserved residue(s) required for the propagation of feature annotation.</text>
</comment>
<feature type="binding site" evidence="8">
    <location>
        <begin position="138"/>
        <end position="142"/>
    </location>
    <ligand>
        <name>substrate</name>
    </ligand>
</feature>
<evidence type="ECO:0000256" key="2">
    <source>
        <dbReference type="ARBA" id="ARBA00022679"/>
    </source>
</evidence>
<evidence type="ECO:0000256" key="6">
    <source>
        <dbReference type="ARBA" id="ARBA00023315"/>
    </source>
</evidence>
<dbReference type="InterPro" id="IPR017860">
    <property type="entry name" value="Peptidase_M22_CS"/>
</dbReference>
<dbReference type="FunFam" id="3.30.420.40:FF:000040">
    <property type="entry name" value="tRNA N6-adenosine threonylcarbamoyltransferase"/>
    <property type="match status" value="1"/>
</dbReference>
<dbReference type="HAMAP" id="MF_01445">
    <property type="entry name" value="TsaD"/>
    <property type="match status" value="1"/>
</dbReference>
<feature type="binding site" evidence="8">
    <location>
        <position position="283"/>
    </location>
    <ligand>
        <name>substrate</name>
    </ligand>
</feature>
<dbReference type="PROSITE" id="PS01016">
    <property type="entry name" value="GLYCOPROTEASE"/>
    <property type="match status" value="1"/>
</dbReference>
<comment type="function">
    <text evidence="8">Required for the formation of a threonylcarbamoyl group on adenosine at position 37 (t(6)A37) in tRNAs that read codons beginning with adenine. Is involved in the transfer of the threonylcarbamoyl moiety of threonylcarbamoyl-AMP (TC-AMP) to the N6 group of A37, together with TsaE and TsaB. TsaD likely plays a direct catalytic role in this reaction.</text>
</comment>
<dbReference type="InterPro" id="IPR017861">
    <property type="entry name" value="KAE1/TsaD"/>
</dbReference>
<dbReference type="FunFam" id="3.30.420.40:FF:000012">
    <property type="entry name" value="tRNA N6-adenosine threonylcarbamoyltransferase"/>
    <property type="match status" value="1"/>
</dbReference>
<comment type="subcellular location">
    <subcellularLocation>
        <location evidence="8">Cytoplasm</location>
    </subcellularLocation>
</comment>
<dbReference type="GO" id="GO:0005737">
    <property type="term" value="C:cytoplasm"/>
    <property type="evidence" value="ECO:0007669"/>
    <property type="project" value="UniProtKB-SubCell"/>
</dbReference>
<evidence type="ECO:0000256" key="3">
    <source>
        <dbReference type="ARBA" id="ARBA00022694"/>
    </source>
</evidence>
<accession>A0A0A2BYY5</accession>
<keyword evidence="6 8" id="KW-0012">Acyltransferase</keyword>
<evidence type="ECO:0000259" key="9">
    <source>
        <dbReference type="Pfam" id="PF00814"/>
    </source>
</evidence>
<keyword evidence="2 8" id="KW-0808">Transferase</keyword>
<dbReference type="EC" id="2.3.1.234" evidence="8"/>
<dbReference type="RefSeq" id="WP_036906864.1">
    <property type="nucleotide sequence ID" value="NZ_CP138967.1"/>
</dbReference>
<dbReference type="NCBIfam" id="TIGR03723">
    <property type="entry name" value="T6A_TsaD_YgjD"/>
    <property type="match status" value="1"/>
</dbReference>
<dbReference type="InterPro" id="IPR022450">
    <property type="entry name" value="TsaD"/>
</dbReference>
<dbReference type="Proteomes" id="UP000030392">
    <property type="component" value="Unassembled WGS sequence"/>
</dbReference>
<evidence type="ECO:0000256" key="8">
    <source>
        <dbReference type="HAMAP-Rule" id="MF_01445"/>
    </source>
</evidence>
<dbReference type="CDD" id="cd24133">
    <property type="entry name" value="ASKHA_NBD_TsaD_bac"/>
    <property type="match status" value="1"/>
</dbReference>
<dbReference type="Pfam" id="PF00814">
    <property type="entry name" value="TsaD"/>
    <property type="match status" value="1"/>
</dbReference>
<evidence type="ECO:0000256" key="1">
    <source>
        <dbReference type="ARBA" id="ARBA00022490"/>
    </source>
</evidence>
<evidence type="ECO:0000256" key="7">
    <source>
        <dbReference type="ARBA" id="ARBA00048117"/>
    </source>
</evidence>
<dbReference type="PANTHER" id="PTHR11735:SF6">
    <property type="entry name" value="TRNA N6-ADENOSINE THREONYLCARBAMOYLTRANSFERASE, MITOCHONDRIAL"/>
    <property type="match status" value="1"/>
</dbReference>
<feature type="binding site" evidence="8">
    <location>
        <position position="115"/>
    </location>
    <ligand>
        <name>Fe cation</name>
        <dbReference type="ChEBI" id="CHEBI:24875"/>
    </ligand>
</feature>
<evidence type="ECO:0000256" key="5">
    <source>
        <dbReference type="ARBA" id="ARBA00023004"/>
    </source>
</evidence>
<evidence type="ECO:0000313" key="11">
    <source>
        <dbReference type="Proteomes" id="UP000030392"/>
    </source>
</evidence>
<comment type="cofactor">
    <cofactor evidence="8">
        <name>Fe(2+)</name>
        <dbReference type="ChEBI" id="CHEBI:29033"/>
    </cofactor>
    <text evidence="8">Binds 1 Fe(2+) ion per subunit.</text>
</comment>
<dbReference type="GO" id="GO:0061711">
    <property type="term" value="F:tRNA N(6)-L-threonylcarbamoyladenine synthase activity"/>
    <property type="evidence" value="ECO:0007669"/>
    <property type="project" value="UniProtKB-EC"/>
</dbReference>
<keyword evidence="4 8" id="KW-0479">Metal-binding</keyword>
<proteinExistence type="inferred from homology"/>
<dbReference type="PRINTS" id="PR00789">
    <property type="entry name" value="OSIALOPTASE"/>
</dbReference>
<name>A0A0A2BYY5_PROMR</name>
<dbReference type="GO" id="GO:0002949">
    <property type="term" value="P:tRNA threonylcarbamoyladenosine modification"/>
    <property type="evidence" value="ECO:0007669"/>
    <property type="project" value="UniProtKB-UniRule"/>
</dbReference>
<evidence type="ECO:0000256" key="4">
    <source>
        <dbReference type="ARBA" id="ARBA00022723"/>
    </source>
</evidence>
<evidence type="ECO:0000313" key="10">
    <source>
        <dbReference type="EMBL" id="KGG19306.1"/>
    </source>
</evidence>
<dbReference type="Gene3D" id="3.30.420.40">
    <property type="match status" value="2"/>
</dbReference>
<dbReference type="EMBL" id="JNAX01000015">
    <property type="protein sequence ID" value="KGG19306.1"/>
    <property type="molecule type" value="Genomic_DNA"/>
</dbReference>
<reference evidence="11" key="1">
    <citation type="journal article" date="2014" name="Sci. Data">
        <title>Genomes of diverse isolates of the marine cyanobacterium Prochlorococcus.</title>
        <authorList>
            <person name="Biller S."/>
            <person name="Berube P."/>
            <person name="Thompson J."/>
            <person name="Kelly L."/>
            <person name="Roggensack S."/>
            <person name="Awad L."/>
            <person name="Roache-Johnson K."/>
            <person name="Ding H."/>
            <person name="Giovannoni S.J."/>
            <person name="Moore L.R."/>
            <person name="Chisholm S.W."/>
        </authorList>
    </citation>
    <scope>NUCLEOTIDE SEQUENCE [LARGE SCALE GENOMIC DNA]</scope>
    <source>
        <strain evidence="11">PAC1</strain>
    </source>
</reference>
<keyword evidence="5 8" id="KW-0408">Iron</keyword>
<sequence length="356" mass="38673">MSIILSLETSCDESAAALVSDEKGKIDLLANEIASQIDEHANWGGVVPEIASRRHLENLPFLIEEVFAKSKLQINDIDAVAATVTPGLAGSLLIGSITARTLANLHQIPFLGIHHLEGHLSSIYLSENHPKPPFLVLLVSGGHTELIKVDVKHKYQRLGRSHDDAAGEAFDKVARLLGLSYPGGPAIQKIAKSGDPKKFLFPKGRVSKPEGGFYPYDFSFSGLKTAVFRQIEKIRSENKKLPIEDIAASFEYIVAEVLVERSFKCALDQGLNSLVLVGGVAANVRLRKMMLAKASENSIDITLAPMEFCTDNAAMIGAAALLRLSSDSFKSSMELGVSARWPLEKSDLLYDPIPPF</sequence>
<dbReference type="GO" id="GO:0005506">
    <property type="term" value="F:iron ion binding"/>
    <property type="evidence" value="ECO:0007669"/>
    <property type="project" value="UniProtKB-UniRule"/>
</dbReference>
<dbReference type="PANTHER" id="PTHR11735">
    <property type="entry name" value="TRNA N6-ADENOSINE THREONYLCARBAMOYLTRANSFERASE"/>
    <property type="match status" value="1"/>
</dbReference>
<keyword evidence="1 8" id="KW-0963">Cytoplasm</keyword>
<comment type="similarity">
    <text evidence="8">Belongs to the KAE1 / TsaD family.</text>
</comment>
<dbReference type="AlphaFoldDB" id="A0A0A2BYY5"/>
<dbReference type="InterPro" id="IPR043129">
    <property type="entry name" value="ATPase_NBD"/>
</dbReference>
<feature type="domain" description="Gcp-like" evidence="9">
    <location>
        <begin position="28"/>
        <end position="317"/>
    </location>
</feature>
<dbReference type="NCBIfam" id="TIGR00329">
    <property type="entry name" value="gcp_kae1"/>
    <property type="match status" value="1"/>
</dbReference>
<gene>
    <name evidence="8" type="primary">tsaD</name>
    <name evidence="10" type="ORF">EV03_1688</name>
</gene>
<dbReference type="SUPFAM" id="SSF53067">
    <property type="entry name" value="Actin-like ATPase domain"/>
    <property type="match status" value="2"/>
</dbReference>
<organism evidence="10 11">
    <name type="scientific">Prochlorococcus marinus str. PAC1</name>
    <dbReference type="NCBI Taxonomy" id="59924"/>
    <lineage>
        <taxon>Bacteria</taxon>
        <taxon>Bacillati</taxon>
        <taxon>Cyanobacteriota</taxon>
        <taxon>Cyanophyceae</taxon>
        <taxon>Synechococcales</taxon>
        <taxon>Prochlorococcaceae</taxon>
        <taxon>Prochlorococcus</taxon>
    </lineage>
</organism>
<feature type="binding site" evidence="8">
    <location>
        <position position="184"/>
    </location>
    <ligand>
        <name>substrate</name>
    </ligand>
</feature>
<feature type="binding site" evidence="8">
    <location>
        <position position="119"/>
    </location>
    <ligand>
        <name>Fe cation</name>
        <dbReference type="ChEBI" id="CHEBI:24875"/>
    </ligand>
</feature>
<keyword evidence="3 8" id="KW-0819">tRNA processing</keyword>
<feature type="binding site" evidence="8">
    <location>
        <position position="311"/>
    </location>
    <ligand>
        <name>Fe cation</name>
        <dbReference type="ChEBI" id="CHEBI:24875"/>
    </ligand>
</feature>
<comment type="caution">
    <text evidence="10">The sequence shown here is derived from an EMBL/GenBank/DDBJ whole genome shotgun (WGS) entry which is preliminary data.</text>
</comment>
<protein>
    <recommendedName>
        <fullName evidence="8">tRNA N6-adenosine threonylcarbamoyltransferase</fullName>
        <ecNumber evidence="8">2.3.1.234</ecNumber>
    </recommendedName>
    <alternativeName>
        <fullName evidence="8">N6-L-threonylcarbamoyladenine synthase</fullName>
        <shortName evidence="8">t(6)A synthase</shortName>
    </alternativeName>
    <alternativeName>
        <fullName evidence="8">t(6)A37 threonylcarbamoyladenosine biosynthesis protein TsaD</fullName>
    </alternativeName>
    <alternativeName>
        <fullName evidence="8">tRNA threonylcarbamoyladenosine biosynthesis protein TsaD</fullName>
    </alternativeName>
</protein>
<dbReference type="InterPro" id="IPR000905">
    <property type="entry name" value="Gcp-like_dom"/>
</dbReference>